<dbReference type="PROSITE" id="PS51335">
    <property type="entry name" value="ELMO"/>
    <property type="match status" value="1"/>
</dbReference>
<organism evidence="2 3">
    <name type="scientific">Clavelina lepadiformis</name>
    <name type="common">Light-bulb sea squirt</name>
    <name type="synonym">Ascidia lepadiformis</name>
    <dbReference type="NCBI Taxonomy" id="159417"/>
    <lineage>
        <taxon>Eukaryota</taxon>
        <taxon>Metazoa</taxon>
        <taxon>Chordata</taxon>
        <taxon>Tunicata</taxon>
        <taxon>Ascidiacea</taxon>
        <taxon>Aplousobranchia</taxon>
        <taxon>Clavelinidae</taxon>
        <taxon>Clavelina</taxon>
    </lineage>
</organism>
<dbReference type="InterPro" id="IPR006816">
    <property type="entry name" value="ELMO_dom"/>
</dbReference>
<keyword evidence="3" id="KW-1185">Reference proteome</keyword>
<dbReference type="PANTHER" id="PTHR12771">
    <property type="entry name" value="ENGULFMENT AND CELL MOTILITY"/>
    <property type="match status" value="1"/>
</dbReference>
<evidence type="ECO:0000313" key="3">
    <source>
        <dbReference type="Proteomes" id="UP001642483"/>
    </source>
</evidence>
<sequence>MVEHNVQPGHKTKRIPIKTRNDIDLISVLYTISIFRSFIKWIVRLVSGTCELQRIVAKCKPGVRTVKLEECMYRSRHSLLRTLCEAEPDDLDASIKNVMALKGIVDDTNPRFFDTFKCCLEQIYGFDSLYCQVENLRMEAYDSKNKNHEEVLYKLWNLLQPDQPLESRISHQWGDIGFQGVDPKTDFRGMGMLGLQNLVYFAEKYTDLAKQVLLHSQHPQHGYPYAIVGINITNMVHEFMCNGLLRSHFYNRVEGRPSLDDFQEVFCYLCYEFDKFWIKSEPENVMAFGRIREEFKKTVKVMLQLVESAVLAIDQT</sequence>
<gene>
    <name evidence="2" type="ORF">CVLEPA_LOCUS14736</name>
</gene>
<dbReference type="PANTHER" id="PTHR12771:SF51">
    <property type="entry name" value="LD01482P"/>
    <property type="match status" value="1"/>
</dbReference>
<evidence type="ECO:0000259" key="1">
    <source>
        <dbReference type="PROSITE" id="PS51335"/>
    </source>
</evidence>
<feature type="domain" description="ELMO" evidence="1">
    <location>
        <begin position="147"/>
        <end position="303"/>
    </location>
</feature>
<dbReference type="Pfam" id="PF04727">
    <property type="entry name" value="ELMO_CED12"/>
    <property type="match status" value="1"/>
</dbReference>
<name>A0ABP0FVS2_CLALP</name>
<comment type="caution">
    <text evidence="2">The sequence shown here is derived from an EMBL/GenBank/DDBJ whole genome shotgun (WGS) entry which is preliminary data.</text>
</comment>
<accession>A0ABP0FVS2</accession>
<dbReference type="Proteomes" id="UP001642483">
    <property type="component" value="Unassembled WGS sequence"/>
</dbReference>
<dbReference type="EMBL" id="CAWYQH010000097">
    <property type="protein sequence ID" value="CAK8683692.1"/>
    <property type="molecule type" value="Genomic_DNA"/>
</dbReference>
<evidence type="ECO:0000313" key="2">
    <source>
        <dbReference type="EMBL" id="CAK8683692.1"/>
    </source>
</evidence>
<reference evidence="2 3" key="1">
    <citation type="submission" date="2024-02" db="EMBL/GenBank/DDBJ databases">
        <authorList>
            <person name="Daric V."/>
            <person name="Darras S."/>
        </authorList>
    </citation>
    <scope>NUCLEOTIDE SEQUENCE [LARGE SCALE GENOMIC DNA]</scope>
</reference>
<proteinExistence type="predicted"/>
<protein>
    <recommendedName>
        <fullName evidence="1">ELMO domain-containing protein</fullName>
    </recommendedName>
</protein>
<dbReference type="InterPro" id="IPR050868">
    <property type="entry name" value="ELMO_domain-containing"/>
</dbReference>